<dbReference type="Pfam" id="PF21959">
    <property type="entry name" value="DUF6923"/>
    <property type="match status" value="1"/>
</dbReference>
<dbReference type="EMBL" id="JABXOR010000365">
    <property type="protein sequence ID" value="NVO99725.1"/>
    <property type="molecule type" value="Genomic_DNA"/>
</dbReference>
<evidence type="ECO:0000256" key="1">
    <source>
        <dbReference type="SAM" id="MobiDB-lite"/>
    </source>
</evidence>
<dbReference type="SUPFAM" id="SSF63825">
    <property type="entry name" value="YWTD domain"/>
    <property type="match status" value="1"/>
</dbReference>
<evidence type="ECO:0000313" key="4">
    <source>
        <dbReference type="EMBL" id="NVO99725.1"/>
    </source>
</evidence>
<dbReference type="InterPro" id="IPR054215">
    <property type="entry name" value="DUF6923"/>
</dbReference>
<feature type="domain" description="DUF6923" evidence="3">
    <location>
        <begin position="129"/>
        <end position="314"/>
    </location>
</feature>
<comment type="caution">
    <text evidence="4">The sequence shown here is derived from an EMBL/GenBank/DDBJ whole genome shotgun (WGS) entry which is preliminary data.</text>
</comment>
<name>A0A850QM55_PHODD</name>
<feature type="non-terminal residue" evidence="4">
    <location>
        <position position="526"/>
    </location>
</feature>
<feature type="non-terminal residue" evidence="4">
    <location>
        <position position="1"/>
    </location>
</feature>
<dbReference type="AlphaFoldDB" id="A0A850QM55"/>
<feature type="region of interest" description="Disordered" evidence="1">
    <location>
        <begin position="344"/>
        <end position="384"/>
    </location>
</feature>
<organism evidence="4 5">
    <name type="scientific">Photobacterium damselae subsp. damselae</name>
    <name type="common">Listonella damsela</name>
    <dbReference type="NCBI Taxonomy" id="85581"/>
    <lineage>
        <taxon>Bacteria</taxon>
        <taxon>Pseudomonadati</taxon>
        <taxon>Pseudomonadota</taxon>
        <taxon>Gammaproteobacteria</taxon>
        <taxon>Vibrionales</taxon>
        <taxon>Vibrionaceae</taxon>
        <taxon>Photobacterium</taxon>
    </lineage>
</organism>
<evidence type="ECO:0000313" key="5">
    <source>
        <dbReference type="Proteomes" id="UP000533429"/>
    </source>
</evidence>
<sequence length="526" mass="55023">YLIDLPSVGTYKVYEAANETDLISPTCPPTAGILDSATGTYINATIGDPATYASSSANIVEVVVTGGSSSTVDFGDFVVNSFDVCATPAYLTQSNGPGTTALNAVNLATGDVTLLDPSITMGAALGYSMHTNTLTAVQGTSTLTLLDGSYTTFSLPITNSTLPSGSNNGDIDDNGILYTHYSGNFYLYDTNPNSETYLTQIGILPTTSLNYADIAFNPIDGQIYAISTADNTLYRFDPTTGTRTSLGALVGIPAGPFGAAYFDDQGYFYISENPAPGRIYRIDVLDGSKPAGSYSAMLFSQTNASASGNDGARCRYAPVPLDWADAPTTNGYFTELINNGPRHQTDVGLPYLGGNTPDNENDGQPTATADGDDTNGLTPDDEDGFSQPTISGILVAGDTLSLTVPVTTSSNDNLYGWVDFDASGTFDADERQTVNVTTSGNEQLDFTVPADVQIMDTFVRLRICSSGEVCDQPTGSSGDGEVEDHLISLKPPGDLALMLALDPSANVTLGIPFNVVVSVENMGATV</sequence>
<feature type="compositionally biased region" description="Polar residues" evidence="1">
    <location>
        <begin position="356"/>
        <end position="367"/>
    </location>
</feature>
<accession>A0A850QM55</accession>
<dbReference type="Pfam" id="PF20009">
    <property type="entry name" value="GEVED"/>
    <property type="match status" value="1"/>
</dbReference>
<evidence type="ECO:0000259" key="2">
    <source>
        <dbReference type="Pfam" id="PF20009"/>
    </source>
</evidence>
<evidence type="ECO:0000259" key="3">
    <source>
        <dbReference type="Pfam" id="PF21959"/>
    </source>
</evidence>
<feature type="domain" description="GEVED" evidence="2">
    <location>
        <begin position="413"/>
        <end position="487"/>
    </location>
</feature>
<reference evidence="4 5" key="1">
    <citation type="submission" date="2020-06" db="EMBL/GenBank/DDBJ databases">
        <title>Photobacterium damselae subsp. damselae comparative genomics.</title>
        <authorList>
            <person name="Osorio C.R."/>
        </authorList>
    </citation>
    <scope>NUCLEOTIDE SEQUENCE [LARGE SCALE GENOMIC DNA]</scope>
    <source>
        <strain evidence="4 5">TW250/03</strain>
    </source>
</reference>
<dbReference type="InterPro" id="IPR045474">
    <property type="entry name" value="GEVED"/>
</dbReference>
<protein>
    <submittedName>
        <fullName evidence="4">Uncharacterized protein</fullName>
    </submittedName>
</protein>
<gene>
    <name evidence="4" type="ORF">HWA77_05815</name>
</gene>
<proteinExistence type="predicted"/>
<dbReference type="Proteomes" id="UP000533429">
    <property type="component" value="Unassembled WGS sequence"/>
</dbReference>